<evidence type="ECO:0000313" key="2">
    <source>
        <dbReference type="Proteomes" id="UP000095401"/>
    </source>
</evidence>
<dbReference type="RefSeq" id="WP_070079937.1">
    <property type="nucleotide sequence ID" value="NZ_CP017415.1"/>
</dbReference>
<dbReference type="PANTHER" id="PTHR33558:SF1">
    <property type="entry name" value="GLUTAREDOXIN-LIKE PROTEIN C5ORF63 HOMOLOG"/>
    <property type="match status" value="1"/>
</dbReference>
<dbReference type="InterPro" id="IPR008554">
    <property type="entry name" value="Glutaredoxin-like"/>
</dbReference>
<gene>
    <name evidence="1" type="ORF">BI364_06015</name>
</gene>
<dbReference type="Proteomes" id="UP000095401">
    <property type="component" value="Chromosome"/>
</dbReference>
<evidence type="ECO:0000313" key="1">
    <source>
        <dbReference type="EMBL" id="AOU99589.1"/>
    </source>
</evidence>
<dbReference type="Gene3D" id="3.40.30.10">
    <property type="entry name" value="Glutaredoxin"/>
    <property type="match status" value="1"/>
</dbReference>
<sequence length="79" mass="8938">MTTLTLYHREGCHLCDNMADALTPLAAELRFTLAYVDIDADPELRQRFNEKIPVLMVGEDVVCCHFLDEKALRQALTDG</sequence>
<dbReference type="PANTHER" id="PTHR33558">
    <property type="entry name" value="GLUTAREDOXIN-LIKE PROTEIN C5ORF63 HOMOLOG"/>
    <property type="match status" value="1"/>
</dbReference>
<organism evidence="1 2">
    <name type="scientific">Acidihalobacter yilgarnensis</name>
    <dbReference type="NCBI Taxonomy" id="2819280"/>
    <lineage>
        <taxon>Bacteria</taxon>
        <taxon>Pseudomonadati</taxon>
        <taxon>Pseudomonadota</taxon>
        <taxon>Gammaproteobacteria</taxon>
        <taxon>Chromatiales</taxon>
        <taxon>Ectothiorhodospiraceae</taxon>
        <taxon>Acidihalobacter</taxon>
    </lineage>
</organism>
<dbReference type="EMBL" id="CP017415">
    <property type="protein sequence ID" value="AOU99589.1"/>
    <property type="molecule type" value="Genomic_DNA"/>
</dbReference>
<accession>A0A1D8ISY1</accession>
<name>A0A1D8ISY1_9GAMM</name>
<dbReference type="InterPro" id="IPR036249">
    <property type="entry name" value="Thioredoxin-like_sf"/>
</dbReference>
<proteinExistence type="predicted"/>
<reference evidence="2" key="1">
    <citation type="submission" date="2016-09" db="EMBL/GenBank/DDBJ databases">
        <title>Acidihalobacter prosperus F5.</title>
        <authorList>
            <person name="Khaleque H.N."/>
            <person name="Ramsay J.P."/>
            <person name="Kaksonen A.H."/>
            <person name="Boxall N.J."/>
            <person name="Watkin E.L.J."/>
        </authorList>
    </citation>
    <scope>NUCLEOTIDE SEQUENCE [LARGE SCALE GENOMIC DNA]</scope>
    <source>
        <strain evidence="2">F5</strain>
    </source>
</reference>
<protein>
    <submittedName>
        <fullName evidence="1">Glutaredoxin</fullName>
    </submittedName>
</protein>
<dbReference type="KEGG" id="aprs:BI364_06015"/>
<dbReference type="InterPro" id="IPR052565">
    <property type="entry name" value="Glutaredoxin-like_YDR286C"/>
</dbReference>
<dbReference type="Pfam" id="PF05768">
    <property type="entry name" value="Glrx-like"/>
    <property type="match status" value="1"/>
</dbReference>
<dbReference type="AlphaFoldDB" id="A0A1D8ISY1"/>
<dbReference type="SUPFAM" id="SSF52833">
    <property type="entry name" value="Thioredoxin-like"/>
    <property type="match status" value="1"/>
</dbReference>
<keyword evidence="2" id="KW-1185">Reference proteome</keyword>